<evidence type="ECO:0000259" key="1">
    <source>
        <dbReference type="Pfam" id="PF13358"/>
    </source>
</evidence>
<organism evidence="2 3">
    <name type="scientific">Saccharothrix lopnurensis</name>
    <dbReference type="NCBI Taxonomy" id="1670621"/>
    <lineage>
        <taxon>Bacteria</taxon>
        <taxon>Bacillati</taxon>
        <taxon>Actinomycetota</taxon>
        <taxon>Actinomycetes</taxon>
        <taxon>Pseudonocardiales</taxon>
        <taxon>Pseudonocardiaceae</taxon>
        <taxon>Saccharothrix</taxon>
    </lineage>
</organism>
<dbReference type="InterPro" id="IPR036397">
    <property type="entry name" value="RNaseH_sf"/>
</dbReference>
<dbReference type="Proteomes" id="UP001596220">
    <property type="component" value="Unassembled WGS sequence"/>
</dbReference>
<dbReference type="RefSeq" id="WP_380631709.1">
    <property type="nucleotide sequence ID" value="NZ_JBHSQO010000001.1"/>
</dbReference>
<dbReference type="InterPro" id="IPR038717">
    <property type="entry name" value="Tc1-like_DDE_dom"/>
</dbReference>
<dbReference type="InterPro" id="IPR017853">
    <property type="entry name" value="GH"/>
</dbReference>
<dbReference type="SUPFAM" id="SSF51445">
    <property type="entry name" value="(Trans)glycosidases"/>
    <property type="match status" value="1"/>
</dbReference>
<evidence type="ECO:0000313" key="3">
    <source>
        <dbReference type="Proteomes" id="UP001596220"/>
    </source>
</evidence>
<dbReference type="EMBL" id="JBHSQO010000001">
    <property type="protein sequence ID" value="MFC6087788.1"/>
    <property type="molecule type" value="Genomic_DNA"/>
</dbReference>
<feature type="domain" description="Tc1-like transposase DDE" evidence="1">
    <location>
        <begin position="28"/>
        <end position="160"/>
    </location>
</feature>
<proteinExistence type="predicted"/>
<evidence type="ECO:0000313" key="2">
    <source>
        <dbReference type="EMBL" id="MFC6087788.1"/>
    </source>
</evidence>
<reference evidence="3" key="1">
    <citation type="journal article" date="2019" name="Int. J. Syst. Evol. Microbiol.">
        <title>The Global Catalogue of Microorganisms (GCM) 10K type strain sequencing project: providing services to taxonomists for standard genome sequencing and annotation.</title>
        <authorList>
            <consortium name="The Broad Institute Genomics Platform"/>
            <consortium name="The Broad Institute Genome Sequencing Center for Infectious Disease"/>
            <person name="Wu L."/>
            <person name="Ma J."/>
        </authorList>
    </citation>
    <scope>NUCLEOTIDE SEQUENCE [LARGE SCALE GENOMIC DNA]</scope>
    <source>
        <strain evidence="3">CGMCC 4.7246</strain>
    </source>
</reference>
<sequence>MSTDPDFLAKMHRILNLYDHPPDDERAICVDQFRPLNFQPHNDEAWRPARSPRRLRATYKRQYSVMHMLAALHLSDGKIHYHIRCRKHYDEFLKLIKSLRARRPGQKLYIVADNFSLHRHPYVQDRAESNAVDLVFLQTYSNWPNWIEAELTVLRYFARNGTDHYSHTEQNAAIAAYIRWHNARAQPKTGFVTDSPIRTWTQYPAEVV</sequence>
<comment type="caution">
    <text evidence="2">The sequence shown here is derived from an EMBL/GenBank/DDBJ whole genome shotgun (WGS) entry which is preliminary data.</text>
</comment>
<dbReference type="Pfam" id="PF13358">
    <property type="entry name" value="DDE_3"/>
    <property type="match status" value="1"/>
</dbReference>
<name>A0ABW1NX78_9PSEU</name>
<accession>A0ABW1NX78</accession>
<protein>
    <submittedName>
        <fullName evidence="2">Transposase</fullName>
    </submittedName>
</protein>
<gene>
    <name evidence="2" type="ORF">ACFP3R_00720</name>
</gene>
<keyword evidence="3" id="KW-1185">Reference proteome</keyword>
<dbReference type="Gene3D" id="3.30.420.10">
    <property type="entry name" value="Ribonuclease H-like superfamily/Ribonuclease H"/>
    <property type="match status" value="1"/>
</dbReference>